<accession>A0A4Y2N4S7</accession>
<protein>
    <submittedName>
        <fullName evidence="1">Uncharacterized protein</fullName>
    </submittedName>
</protein>
<proteinExistence type="predicted"/>
<evidence type="ECO:0000313" key="1">
    <source>
        <dbReference type="EMBL" id="GBN32816.1"/>
    </source>
</evidence>
<dbReference type="AlphaFoldDB" id="A0A4Y2N4S7"/>
<dbReference type="EMBL" id="BGPR01008297">
    <property type="protein sequence ID" value="GBN32816.1"/>
    <property type="molecule type" value="Genomic_DNA"/>
</dbReference>
<evidence type="ECO:0000313" key="2">
    <source>
        <dbReference type="Proteomes" id="UP000499080"/>
    </source>
</evidence>
<sequence length="134" mass="15644">MAVHSDGKPTSLEISWREIRLRQFSSGFHIGETFWRNVFQEMVWNSDECPALELSEFENTVFVCEIHYSKVECAGRMKFIGLRVERRHHLQSVCLQDIVLVDQTDENRLVLSLVNIEANTLQMMITFNKKSYCG</sequence>
<reference evidence="1 2" key="1">
    <citation type="journal article" date="2019" name="Sci. Rep.">
        <title>Orb-weaving spider Araneus ventricosus genome elucidates the spidroin gene catalogue.</title>
        <authorList>
            <person name="Kono N."/>
            <person name="Nakamura H."/>
            <person name="Ohtoshi R."/>
            <person name="Moran D.A.P."/>
            <person name="Shinohara A."/>
            <person name="Yoshida Y."/>
            <person name="Fujiwara M."/>
            <person name="Mori M."/>
            <person name="Tomita M."/>
            <person name="Arakawa K."/>
        </authorList>
    </citation>
    <scope>NUCLEOTIDE SEQUENCE [LARGE SCALE GENOMIC DNA]</scope>
</reference>
<keyword evidence="2" id="KW-1185">Reference proteome</keyword>
<dbReference type="Proteomes" id="UP000499080">
    <property type="component" value="Unassembled WGS sequence"/>
</dbReference>
<name>A0A4Y2N4S7_ARAVE</name>
<comment type="caution">
    <text evidence="1">The sequence shown here is derived from an EMBL/GenBank/DDBJ whole genome shotgun (WGS) entry which is preliminary data.</text>
</comment>
<organism evidence="1 2">
    <name type="scientific">Araneus ventricosus</name>
    <name type="common">Orbweaver spider</name>
    <name type="synonym">Epeira ventricosa</name>
    <dbReference type="NCBI Taxonomy" id="182803"/>
    <lineage>
        <taxon>Eukaryota</taxon>
        <taxon>Metazoa</taxon>
        <taxon>Ecdysozoa</taxon>
        <taxon>Arthropoda</taxon>
        <taxon>Chelicerata</taxon>
        <taxon>Arachnida</taxon>
        <taxon>Araneae</taxon>
        <taxon>Araneomorphae</taxon>
        <taxon>Entelegynae</taxon>
        <taxon>Araneoidea</taxon>
        <taxon>Araneidae</taxon>
        <taxon>Araneus</taxon>
    </lineage>
</organism>
<gene>
    <name evidence="1" type="ORF">AVEN_107015_1</name>
</gene>